<dbReference type="SMART" id="SM00671">
    <property type="entry name" value="SEL1"/>
    <property type="match status" value="2"/>
</dbReference>
<dbReference type="InterPro" id="IPR006597">
    <property type="entry name" value="Sel1-like"/>
</dbReference>
<accession>A0A0W0ZFK3</accession>
<organism evidence="2 3">
    <name type="scientific">Legionella steelei</name>
    <dbReference type="NCBI Taxonomy" id="947033"/>
    <lineage>
        <taxon>Bacteria</taxon>
        <taxon>Pseudomonadati</taxon>
        <taxon>Pseudomonadota</taxon>
        <taxon>Gammaproteobacteria</taxon>
        <taxon>Legionellales</taxon>
        <taxon>Legionellaceae</taxon>
        <taxon>Legionella</taxon>
    </lineage>
</organism>
<evidence type="ECO:0000313" key="2">
    <source>
        <dbReference type="EMBL" id="KTD67973.1"/>
    </source>
</evidence>
<dbReference type="OrthoDB" id="8991911at2"/>
<dbReference type="SUPFAM" id="SSF81901">
    <property type="entry name" value="HCP-like"/>
    <property type="match status" value="1"/>
</dbReference>
<keyword evidence="1" id="KW-0472">Membrane</keyword>
<keyword evidence="1" id="KW-0812">Transmembrane</keyword>
<dbReference type="PATRIC" id="fig|947033.5.peg.1204"/>
<proteinExistence type="predicted"/>
<sequence length="393" mass="45728">MKCPECHYIRKRRETVPEWQCPNCGIAYNKHPDYFQTYNFKIKLLYKIYPKNKEIKAHTIYVYLYKNHLNIEHIQFAFLNKDKVIIRLGLGSDLFIYSAEIFEVLNSTSKKLPKLQEHHKKAIIEYILPEYLKDSLPKDNTKKSNEIIGLPSSNKKYNFYSVFLNRLSIVVIIGTILFIYYDFNYYIIHQGLGFGYIYKSQTPEEREALARYYSQNNKIKTSNAPNKNIFNGTFINSSLNDEGDKGLSKLLGENGEQQNIDEGIRLLTQSAERGNRKSQYNLGMAYYEGYGLDNDKKKALFWLIKAAENGEEKAQYNVGIMYLRGEGTIKNKNKALYWIKKSADQGFTPAINLLSQIKEVNEKPIPVYEELPSHKLIYKKEDKNGTLFTDSPN</sequence>
<name>A0A0W0ZFK3_9GAMM</name>
<dbReference type="PANTHER" id="PTHR45011:SF1">
    <property type="entry name" value="DAP3-BINDING CELL DEATH ENHANCER 1"/>
    <property type="match status" value="1"/>
</dbReference>
<dbReference type="CDD" id="cd00350">
    <property type="entry name" value="rubredoxin_like"/>
    <property type="match status" value="1"/>
</dbReference>
<comment type="caution">
    <text evidence="2">The sequence shown here is derived from an EMBL/GenBank/DDBJ whole genome shotgun (WGS) entry which is preliminary data.</text>
</comment>
<reference evidence="2 3" key="1">
    <citation type="submission" date="2015-11" db="EMBL/GenBank/DDBJ databases">
        <title>Genomic analysis of 38 Legionella species identifies large and diverse effector repertoires.</title>
        <authorList>
            <person name="Burstein D."/>
            <person name="Amaro F."/>
            <person name="Zusman T."/>
            <person name="Lifshitz Z."/>
            <person name="Cohen O."/>
            <person name="Gilbert J.A."/>
            <person name="Pupko T."/>
            <person name="Shuman H.A."/>
            <person name="Segal G."/>
        </authorList>
    </citation>
    <scope>NUCLEOTIDE SEQUENCE [LARGE SCALE GENOMIC DNA]</scope>
    <source>
        <strain evidence="2 3">IMVS3376</strain>
    </source>
</reference>
<protein>
    <submittedName>
        <fullName evidence="2">TPR repeat protein</fullName>
    </submittedName>
</protein>
<dbReference type="Pfam" id="PF08238">
    <property type="entry name" value="Sel1"/>
    <property type="match status" value="3"/>
</dbReference>
<dbReference type="EMBL" id="LNYY01000019">
    <property type="protein sequence ID" value="KTD67973.1"/>
    <property type="molecule type" value="Genomic_DNA"/>
</dbReference>
<dbReference type="STRING" id="947033.Lste_1131"/>
<dbReference type="Gene3D" id="1.25.40.10">
    <property type="entry name" value="Tetratricopeptide repeat domain"/>
    <property type="match status" value="1"/>
</dbReference>
<evidence type="ECO:0000256" key="1">
    <source>
        <dbReference type="SAM" id="Phobius"/>
    </source>
</evidence>
<keyword evidence="3" id="KW-1185">Reference proteome</keyword>
<dbReference type="Proteomes" id="UP000054926">
    <property type="component" value="Unassembled WGS sequence"/>
</dbReference>
<keyword evidence="1" id="KW-1133">Transmembrane helix</keyword>
<gene>
    <name evidence="2" type="ORF">Lste_1131</name>
</gene>
<feature type="transmembrane region" description="Helical" evidence="1">
    <location>
        <begin position="163"/>
        <end position="181"/>
    </location>
</feature>
<dbReference type="AlphaFoldDB" id="A0A0W0ZFK3"/>
<dbReference type="PANTHER" id="PTHR45011">
    <property type="entry name" value="DAP3-BINDING CELL DEATH ENHANCER 1"/>
    <property type="match status" value="1"/>
</dbReference>
<dbReference type="InterPro" id="IPR011990">
    <property type="entry name" value="TPR-like_helical_dom_sf"/>
</dbReference>
<dbReference type="InterPro" id="IPR052748">
    <property type="entry name" value="ISR_Activator"/>
</dbReference>
<dbReference type="RefSeq" id="WP_058510103.1">
    <property type="nucleotide sequence ID" value="NZ_LNYY01000019.1"/>
</dbReference>
<evidence type="ECO:0000313" key="3">
    <source>
        <dbReference type="Proteomes" id="UP000054926"/>
    </source>
</evidence>